<dbReference type="AlphaFoldDB" id="A0AA41YV41"/>
<keyword evidence="2" id="KW-1185">Reference proteome</keyword>
<comment type="caution">
    <text evidence="1">The sequence shown here is derived from an EMBL/GenBank/DDBJ whole genome shotgun (WGS) entry which is preliminary data.</text>
</comment>
<evidence type="ECO:0000313" key="1">
    <source>
        <dbReference type="EMBL" id="MCW6507766.1"/>
    </source>
</evidence>
<dbReference type="RefSeq" id="WP_282584124.1">
    <property type="nucleotide sequence ID" value="NZ_JAMOIM010000003.1"/>
</dbReference>
<reference evidence="1" key="1">
    <citation type="submission" date="2022-05" db="EMBL/GenBank/DDBJ databases">
        <authorList>
            <person name="Pankratov T."/>
        </authorList>
    </citation>
    <scope>NUCLEOTIDE SEQUENCE</scope>
    <source>
        <strain evidence="1">BP6-180914</strain>
    </source>
</reference>
<organism evidence="1 2">
    <name type="scientific">Lichenifustis flavocetrariae</name>
    <dbReference type="NCBI Taxonomy" id="2949735"/>
    <lineage>
        <taxon>Bacteria</taxon>
        <taxon>Pseudomonadati</taxon>
        <taxon>Pseudomonadota</taxon>
        <taxon>Alphaproteobacteria</taxon>
        <taxon>Hyphomicrobiales</taxon>
        <taxon>Lichenihabitantaceae</taxon>
        <taxon>Lichenifustis</taxon>
    </lineage>
</organism>
<accession>A0AA41YV41</accession>
<protein>
    <submittedName>
        <fullName evidence="1">Uncharacterized protein</fullName>
    </submittedName>
</protein>
<gene>
    <name evidence="1" type="ORF">M8523_06985</name>
</gene>
<dbReference type="Proteomes" id="UP001165667">
    <property type="component" value="Unassembled WGS sequence"/>
</dbReference>
<name>A0AA41YV41_9HYPH</name>
<proteinExistence type="predicted"/>
<sequence>MTIDDDDDGSVTAVRAAGRATIEDEVIVVGQFEPDAVRKLELPLVKLWPTRDRPQCQAGFS</sequence>
<evidence type="ECO:0000313" key="2">
    <source>
        <dbReference type="Proteomes" id="UP001165667"/>
    </source>
</evidence>
<dbReference type="EMBL" id="JAMOIM010000003">
    <property type="protein sequence ID" value="MCW6507766.1"/>
    <property type="molecule type" value="Genomic_DNA"/>
</dbReference>